<proteinExistence type="inferred from homology"/>
<feature type="binding site" evidence="7">
    <location>
        <position position="85"/>
    </location>
    <ligand>
        <name>S-adenosyl-L-methionine</name>
        <dbReference type="ChEBI" id="CHEBI:59789"/>
    </ligand>
</feature>
<sequence length="254" mass="28356">MAAAGWHPERVTPTDQAATDPTATDQVPRRRSIVSFVHRGGRMTVGQDRAWERSWPALGKQVPDLPPGPLDAVSWFGREAPLLLEIGSGMGETTSLLAQAEPGTNYLAVDVFQPGLAQLILRVEAMGLTNLRMLRGDAVELLSEHIAPGALAGARIYFPDPWPKKKHHKRRLVQPDFVALLASRLVPGGTLHLATDWEHYAEQMLEVLSGEPLLRNRYDGWAPRPDWRPVTKFESRAREEGRISRDLIFERVND</sequence>
<gene>
    <name evidence="7 9" type="primary">trmB</name>
    <name evidence="9" type="ORF">Aglo03_29950</name>
</gene>
<dbReference type="InterPro" id="IPR029063">
    <property type="entry name" value="SAM-dependent_MTases_sf"/>
</dbReference>
<feature type="region of interest" description="Disordered" evidence="8">
    <location>
        <begin position="1"/>
        <end position="27"/>
    </location>
</feature>
<dbReference type="PANTHER" id="PTHR23417:SF14">
    <property type="entry name" value="PENTACOTRIPEPTIDE-REPEAT REGION OF PRORP DOMAIN-CONTAINING PROTEIN"/>
    <property type="match status" value="1"/>
</dbReference>
<dbReference type="InterPro" id="IPR003358">
    <property type="entry name" value="tRNA_(Gua-N-7)_MeTrfase_Trmb"/>
</dbReference>
<dbReference type="InterPro" id="IPR055361">
    <property type="entry name" value="tRNA_methyltr_TrmB_bact"/>
</dbReference>
<feature type="binding site" evidence="7">
    <location>
        <position position="196"/>
    </location>
    <ligand>
        <name>substrate</name>
    </ligand>
</feature>
<feature type="binding site" evidence="7">
    <location>
        <position position="110"/>
    </location>
    <ligand>
        <name>S-adenosyl-L-methionine</name>
        <dbReference type="ChEBI" id="CHEBI:59789"/>
    </ligand>
</feature>
<dbReference type="GO" id="GO:0043527">
    <property type="term" value="C:tRNA methyltransferase complex"/>
    <property type="evidence" value="ECO:0007669"/>
    <property type="project" value="TreeGrafter"/>
</dbReference>
<accession>A0A9W6V9P6</accession>
<comment type="function">
    <text evidence="2 7">Catalyzes the formation of N(7)-methylguanine at position 46 (m7G46) in tRNA.</text>
</comment>
<reference evidence="9" key="1">
    <citation type="submission" date="2023-02" db="EMBL/GenBank/DDBJ databases">
        <title>Actinokineospora globicatena NBRC 15670.</title>
        <authorList>
            <person name="Ichikawa N."/>
            <person name="Sato H."/>
            <person name="Tonouchi N."/>
        </authorList>
    </citation>
    <scope>NUCLEOTIDE SEQUENCE</scope>
    <source>
        <strain evidence="9">NBRC 15670</strain>
    </source>
</reference>
<feature type="compositionally biased region" description="Low complexity" evidence="8">
    <location>
        <begin position="13"/>
        <end position="26"/>
    </location>
</feature>
<evidence type="ECO:0000256" key="7">
    <source>
        <dbReference type="HAMAP-Rule" id="MF_01057"/>
    </source>
</evidence>
<evidence type="ECO:0000256" key="8">
    <source>
        <dbReference type="SAM" id="MobiDB-lite"/>
    </source>
</evidence>
<keyword evidence="5 7" id="KW-0949">S-adenosyl-L-methionine</keyword>
<evidence type="ECO:0000313" key="9">
    <source>
        <dbReference type="EMBL" id="GLW92179.1"/>
    </source>
</evidence>
<organism evidence="9 10">
    <name type="scientific">Actinokineospora globicatena</name>
    <dbReference type="NCBI Taxonomy" id="103729"/>
    <lineage>
        <taxon>Bacteria</taxon>
        <taxon>Bacillati</taxon>
        <taxon>Actinomycetota</taxon>
        <taxon>Actinomycetes</taxon>
        <taxon>Pseudonocardiales</taxon>
        <taxon>Pseudonocardiaceae</taxon>
        <taxon>Actinokineospora</taxon>
    </lineage>
</organism>
<dbReference type="Proteomes" id="UP001165042">
    <property type="component" value="Unassembled WGS sequence"/>
</dbReference>
<evidence type="ECO:0000256" key="6">
    <source>
        <dbReference type="ARBA" id="ARBA00022694"/>
    </source>
</evidence>
<comment type="catalytic activity">
    <reaction evidence="1 7">
        <text>guanosine(46) in tRNA + S-adenosyl-L-methionine = N(7)-methylguanosine(46) in tRNA + S-adenosyl-L-homocysteine</text>
        <dbReference type="Rhea" id="RHEA:42708"/>
        <dbReference type="Rhea" id="RHEA-COMP:10188"/>
        <dbReference type="Rhea" id="RHEA-COMP:10189"/>
        <dbReference type="ChEBI" id="CHEBI:57856"/>
        <dbReference type="ChEBI" id="CHEBI:59789"/>
        <dbReference type="ChEBI" id="CHEBI:74269"/>
        <dbReference type="ChEBI" id="CHEBI:74480"/>
        <dbReference type="EC" id="2.1.1.33"/>
    </reaction>
</comment>
<feature type="binding site" evidence="7">
    <location>
        <begin position="231"/>
        <end position="234"/>
    </location>
    <ligand>
        <name>substrate</name>
    </ligand>
</feature>
<dbReference type="Pfam" id="PF02390">
    <property type="entry name" value="Methyltransf_4"/>
    <property type="match status" value="1"/>
</dbReference>
<evidence type="ECO:0000313" key="10">
    <source>
        <dbReference type="Proteomes" id="UP001165042"/>
    </source>
</evidence>
<dbReference type="CDD" id="cd02440">
    <property type="entry name" value="AdoMet_MTases"/>
    <property type="match status" value="1"/>
</dbReference>
<comment type="pathway">
    <text evidence="7">tRNA modification; N(7)-methylguanine-tRNA biosynthesis.</text>
</comment>
<keyword evidence="6 7" id="KW-0819">tRNA processing</keyword>
<name>A0A9W6V9P6_9PSEU</name>
<keyword evidence="4 7" id="KW-0808">Transferase</keyword>
<dbReference type="PANTHER" id="PTHR23417">
    <property type="entry name" value="3-DEOXY-D-MANNO-OCTULOSONIC-ACID TRANSFERASE/TRNA GUANINE-N 7 - -METHYLTRANSFERASE"/>
    <property type="match status" value="1"/>
</dbReference>
<evidence type="ECO:0000256" key="2">
    <source>
        <dbReference type="ARBA" id="ARBA00003015"/>
    </source>
</evidence>
<dbReference type="EC" id="2.1.1.33" evidence="7"/>
<comment type="caution">
    <text evidence="7">Lacks conserved residue(s) required for the propagation of feature annotation.</text>
</comment>
<feature type="binding site" evidence="7">
    <location>
        <position position="137"/>
    </location>
    <ligand>
        <name>S-adenosyl-L-methionine</name>
        <dbReference type="ChEBI" id="CHEBI:59789"/>
    </ligand>
</feature>
<feature type="binding site" evidence="7">
    <location>
        <position position="164"/>
    </location>
    <ligand>
        <name>substrate</name>
    </ligand>
</feature>
<comment type="similarity">
    <text evidence="7">Belongs to the class I-like SAM-binding methyltransferase superfamily. TrmB family.</text>
</comment>
<dbReference type="GO" id="GO:0008176">
    <property type="term" value="F:tRNA (guanine(46)-N7)-methyltransferase activity"/>
    <property type="evidence" value="ECO:0007669"/>
    <property type="project" value="UniProtKB-UniRule"/>
</dbReference>
<dbReference type="NCBIfam" id="TIGR00091">
    <property type="entry name" value="tRNA (guanosine(46)-N7)-methyltransferase TrmB"/>
    <property type="match status" value="1"/>
</dbReference>
<evidence type="ECO:0000256" key="5">
    <source>
        <dbReference type="ARBA" id="ARBA00022691"/>
    </source>
</evidence>
<evidence type="ECO:0000256" key="3">
    <source>
        <dbReference type="ARBA" id="ARBA00022603"/>
    </source>
</evidence>
<comment type="caution">
    <text evidence="9">The sequence shown here is derived from an EMBL/GenBank/DDBJ whole genome shotgun (WGS) entry which is preliminary data.</text>
</comment>
<feature type="binding site" evidence="7">
    <location>
        <position position="160"/>
    </location>
    <ligand>
        <name>S-adenosyl-L-methionine</name>
        <dbReference type="ChEBI" id="CHEBI:59789"/>
    </ligand>
</feature>
<evidence type="ECO:0000256" key="4">
    <source>
        <dbReference type="ARBA" id="ARBA00022679"/>
    </source>
</evidence>
<dbReference type="EMBL" id="BSSD01000004">
    <property type="protein sequence ID" value="GLW92179.1"/>
    <property type="molecule type" value="Genomic_DNA"/>
</dbReference>
<dbReference type="Gene3D" id="3.40.50.150">
    <property type="entry name" value="Vaccinia Virus protein VP39"/>
    <property type="match status" value="1"/>
</dbReference>
<keyword evidence="10" id="KW-1185">Reference proteome</keyword>
<dbReference type="HAMAP" id="MF_01057">
    <property type="entry name" value="tRNA_methyltr_TrmB"/>
    <property type="match status" value="1"/>
</dbReference>
<keyword evidence="3 7" id="KW-0489">Methyltransferase</keyword>
<dbReference type="PROSITE" id="PS51625">
    <property type="entry name" value="SAM_MT_TRMB"/>
    <property type="match status" value="1"/>
</dbReference>
<dbReference type="SUPFAM" id="SSF53335">
    <property type="entry name" value="S-adenosyl-L-methionine-dependent methyltransferases"/>
    <property type="match status" value="1"/>
</dbReference>
<protein>
    <recommendedName>
        <fullName evidence="7">tRNA (guanine-N(7)-)-methyltransferase</fullName>
        <ecNumber evidence="7">2.1.1.33</ecNumber>
    </recommendedName>
    <alternativeName>
        <fullName evidence="7">tRNA (guanine(46)-N(7))-methyltransferase</fullName>
    </alternativeName>
    <alternativeName>
        <fullName evidence="7">tRNA(m7G46)-methyltransferase</fullName>
    </alternativeName>
</protein>
<evidence type="ECO:0000256" key="1">
    <source>
        <dbReference type="ARBA" id="ARBA00000142"/>
    </source>
</evidence>
<dbReference type="AlphaFoldDB" id="A0A9W6V9P6"/>